<feature type="compositionally biased region" description="Basic and acidic residues" evidence="1">
    <location>
        <begin position="138"/>
        <end position="150"/>
    </location>
</feature>
<gene>
    <name evidence="2" type="ORF">ZIOFF_055231</name>
</gene>
<comment type="caution">
    <text evidence="2">The sequence shown here is derived from an EMBL/GenBank/DDBJ whole genome shotgun (WGS) entry which is preliminary data.</text>
</comment>
<protein>
    <submittedName>
        <fullName evidence="2">Uncharacterized protein</fullName>
    </submittedName>
</protein>
<evidence type="ECO:0000313" key="2">
    <source>
        <dbReference type="EMBL" id="KAG6486652.1"/>
    </source>
</evidence>
<evidence type="ECO:0000313" key="3">
    <source>
        <dbReference type="Proteomes" id="UP000734854"/>
    </source>
</evidence>
<keyword evidence="3" id="KW-1185">Reference proteome</keyword>
<accession>A0A8J5FLS9</accession>
<feature type="compositionally biased region" description="Polar residues" evidence="1">
    <location>
        <begin position="214"/>
        <end position="230"/>
    </location>
</feature>
<evidence type="ECO:0000256" key="1">
    <source>
        <dbReference type="SAM" id="MobiDB-lite"/>
    </source>
</evidence>
<organism evidence="2 3">
    <name type="scientific">Zingiber officinale</name>
    <name type="common">Ginger</name>
    <name type="synonym">Amomum zingiber</name>
    <dbReference type="NCBI Taxonomy" id="94328"/>
    <lineage>
        <taxon>Eukaryota</taxon>
        <taxon>Viridiplantae</taxon>
        <taxon>Streptophyta</taxon>
        <taxon>Embryophyta</taxon>
        <taxon>Tracheophyta</taxon>
        <taxon>Spermatophyta</taxon>
        <taxon>Magnoliopsida</taxon>
        <taxon>Liliopsida</taxon>
        <taxon>Zingiberales</taxon>
        <taxon>Zingiberaceae</taxon>
        <taxon>Zingiber</taxon>
    </lineage>
</organism>
<dbReference type="Proteomes" id="UP000734854">
    <property type="component" value="Unassembled WGS sequence"/>
</dbReference>
<feature type="region of interest" description="Disordered" evidence="1">
    <location>
        <begin position="138"/>
        <end position="167"/>
    </location>
</feature>
<reference evidence="2 3" key="1">
    <citation type="submission" date="2020-08" db="EMBL/GenBank/DDBJ databases">
        <title>Plant Genome Project.</title>
        <authorList>
            <person name="Zhang R.-G."/>
        </authorList>
    </citation>
    <scope>NUCLEOTIDE SEQUENCE [LARGE SCALE GENOMIC DNA]</scope>
    <source>
        <tissue evidence="2">Rhizome</tissue>
    </source>
</reference>
<dbReference type="EMBL" id="JACMSC010000015">
    <property type="protein sequence ID" value="KAG6486652.1"/>
    <property type="molecule type" value="Genomic_DNA"/>
</dbReference>
<dbReference type="AlphaFoldDB" id="A0A8J5FLS9"/>
<proteinExistence type="predicted"/>
<sequence length="230" mass="25670">MEDVMKGPYKVPSFGSWNFYEEKHVDGFVQAQFFVEDGEELFEVLRSYKHLPQVKEFAKGFLGRVSVPQLHGMSDRVVLLLLLSLGVYYLAVRWLPRGVSIGEGLAWPTTKAAQVASSSTGRAHLLVVAAVCPEKKEEEEWRDGSKSGDARRRRRGEAVVADDGVGEQHEMKRKKTFFGGSYKKRTQPLCWVAAETHDTLVSAAEKPEHPSSPPKTNSGLFNASNPQHVQ</sequence>
<feature type="region of interest" description="Disordered" evidence="1">
    <location>
        <begin position="201"/>
        <end position="230"/>
    </location>
</feature>
<name>A0A8J5FLS9_ZINOF</name>